<dbReference type="Pfam" id="PF03469">
    <property type="entry name" value="XH"/>
    <property type="match status" value="1"/>
</dbReference>
<evidence type="ECO:0000259" key="3">
    <source>
        <dbReference type="Pfam" id="PF14244"/>
    </source>
</evidence>
<comment type="caution">
    <text evidence="4">The sequence shown here is derived from an EMBL/GenBank/DDBJ whole genome shotgun (WGS) entry which is preliminary data.</text>
</comment>
<organism evidence="4 5">
    <name type="scientific">Capsicum annuum</name>
    <name type="common">Capsicum pepper</name>
    <dbReference type="NCBI Taxonomy" id="4072"/>
    <lineage>
        <taxon>Eukaryota</taxon>
        <taxon>Viridiplantae</taxon>
        <taxon>Streptophyta</taxon>
        <taxon>Embryophyta</taxon>
        <taxon>Tracheophyta</taxon>
        <taxon>Spermatophyta</taxon>
        <taxon>Magnoliopsida</taxon>
        <taxon>eudicotyledons</taxon>
        <taxon>Gunneridae</taxon>
        <taxon>Pentapetalae</taxon>
        <taxon>asterids</taxon>
        <taxon>lamiids</taxon>
        <taxon>Solanales</taxon>
        <taxon>Solanaceae</taxon>
        <taxon>Solanoideae</taxon>
        <taxon>Capsiceae</taxon>
        <taxon>Capsicum</taxon>
    </lineage>
</organism>
<reference evidence="4 5" key="2">
    <citation type="journal article" date="2017" name="Genome Biol.">
        <title>New reference genome sequences of hot pepper reveal the massive evolution of plant disease-resistance genes by retroduplication.</title>
        <authorList>
            <person name="Kim S."/>
            <person name="Park J."/>
            <person name="Yeom S.I."/>
            <person name="Kim Y.M."/>
            <person name="Seo E."/>
            <person name="Kim K.T."/>
            <person name="Kim M.S."/>
            <person name="Lee J.M."/>
            <person name="Cheong K."/>
            <person name="Shin H.S."/>
            <person name="Kim S.B."/>
            <person name="Han K."/>
            <person name="Lee J."/>
            <person name="Park M."/>
            <person name="Lee H.A."/>
            <person name="Lee H.Y."/>
            <person name="Lee Y."/>
            <person name="Oh S."/>
            <person name="Lee J.H."/>
            <person name="Choi E."/>
            <person name="Choi E."/>
            <person name="Lee S.E."/>
            <person name="Jeon J."/>
            <person name="Kim H."/>
            <person name="Choi G."/>
            <person name="Song H."/>
            <person name="Lee J."/>
            <person name="Lee S.C."/>
            <person name="Kwon J.K."/>
            <person name="Lee H.Y."/>
            <person name="Koo N."/>
            <person name="Hong Y."/>
            <person name="Kim R.W."/>
            <person name="Kang W.H."/>
            <person name="Huh J.H."/>
            <person name="Kang B.C."/>
            <person name="Yang T.J."/>
            <person name="Lee Y.H."/>
            <person name="Bennetzen J.L."/>
            <person name="Choi D."/>
        </authorList>
    </citation>
    <scope>NUCLEOTIDE SEQUENCE [LARGE SCALE GENOMIC DNA]</scope>
    <source>
        <strain evidence="5">cv. CM334</strain>
    </source>
</reference>
<reference evidence="4 5" key="1">
    <citation type="journal article" date="2014" name="Nat. Genet.">
        <title>Genome sequence of the hot pepper provides insights into the evolution of pungency in Capsicum species.</title>
        <authorList>
            <person name="Kim S."/>
            <person name="Park M."/>
            <person name="Yeom S.I."/>
            <person name="Kim Y.M."/>
            <person name="Lee J.M."/>
            <person name="Lee H.A."/>
            <person name="Seo E."/>
            <person name="Choi J."/>
            <person name="Cheong K."/>
            <person name="Kim K.T."/>
            <person name="Jung K."/>
            <person name="Lee G.W."/>
            <person name="Oh S.K."/>
            <person name="Bae C."/>
            <person name="Kim S.B."/>
            <person name="Lee H.Y."/>
            <person name="Kim S.Y."/>
            <person name="Kim M.S."/>
            <person name="Kang B.C."/>
            <person name="Jo Y.D."/>
            <person name="Yang H.B."/>
            <person name="Jeong H.J."/>
            <person name="Kang W.H."/>
            <person name="Kwon J.K."/>
            <person name="Shin C."/>
            <person name="Lim J.Y."/>
            <person name="Park J.H."/>
            <person name="Huh J.H."/>
            <person name="Kim J.S."/>
            <person name="Kim B.D."/>
            <person name="Cohen O."/>
            <person name="Paran I."/>
            <person name="Suh M.C."/>
            <person name="Lee S.B."/>
            <person name="Kim Y.K."/>
            <person name="Shin Y."/>
            <person name="Noh S.J."/>
            <person name="Park J."/>
            <person name="Seo Y.S."/>
            <person name="Kwon S.Y."/>
            <person name="Kim H.A."/>
            <person name="Park J.M."/>
            <person name="Kim H.J."/>
            <person name="Choi S.B."/>
            <person name="Bosland P.W."/>
            <person name="Reeves G."/>
            <person name="Jo S.H."/>
            <person name="Lee B.W."/>
            <person name="Cho H.T."/>
            <person name="Choi H.S."/>
            <person name="Lee M.S."/>
            <person name="Yu Y."/>
            <person name="Do Choi Y."/>
            <person name="Park B.S."/>
            <person name="van Deynze A."/>
            <person name="Ashrafi H."/>
            <person name="Hill T."/>
            <person name="Kim W.T."/>
            <person name="Pai H.S."/>
            <person name="Ahn H.K."/>
            <person name="Yeam I."/>
            <person name="Giovannoni J.J."/>
            <person name="Rose J.K."/>
            <person name="Sorensen I."/>
            <person name="Lee S.J."/>
            <person name="Kim R.W."/>
            <person name="Choi I.Y."/>
            <person name="Choi B.S."/>
            <person name="Lim J.S."/>
            <person name="Lee Y.H."/>
            <person name="Choi D."/>
        </authorList>
    </citation>
    <scope>NUCLEOTIDE SEQUENCE [LARGE SCALE GENOMIC DNA]</scope>
    <source>
        <strain evidence="5">cv. CM334</strain>
    </source>
</reference>
<dbReference type="AlphaFoldDB" id="A0A2G2ZAF5"/>
<feature type="domain" description="Retrotransposon Copia-like N-terminal" evidence="3">
    <location>
        <begin position="310"/>
        <end position="351"/>
    </location>
</feature>
<keyword evidence="5" id="KW-1185">Reference proteome</keyword>
<dbReference type="GO" id="GO:0080188">
    <property type="term" value="P:gene silencing by siRNA-directed DNA methylation"/>
    <property type="evidence" value="ECO:0007669"/>
    <property type="project" value="InterPro"/>
</dbReference>
<dbReference type="InterPro" id="IPR045177">
    <property type="entry name" value="FDM1-5/IDN2"/>
</dbReference>
<evidence type="ECO:0000256" key="1">
    <source>
        <dbReference type="SAM" id="Phobius"/>
    </source>
</evidence>
<dbReference type="Gramene" id="PHT78881">
    <property type="protein sequence ID" value="PHT78881"/>
    <property type="gene ID" value="T459_16933"/>
</dbReference>
<feature type="transmembrane region" description="Helical" evidence="1">
    <location>
        <begin position="61"/>
        <end position="83"/>
    </location>
</feature>
<dbReference type="PANTHER" id="PTHR21596">
    <property type="entry name" value="RIBONUCLEASE P SUBUNIT P38"/>
    <property type="match status" value="1"/>
</dbReference>
<dbReference type="Pfam" id="PF14244">
    <property type="entry name" value="Retrotran_gag_3"/>
    <property type="match status" value="1"/>
</dbReference>
<proteinExistence type="predicted"/>
<dbReference type="InterPro" id="IPR005379">
    <property type="entry name" value="FDM1-5/IDN2_XH"/>
</dbReference>
<dbReference type="PANTHER" id="PTHR21596:SF3">
    <property type="entry name" value="FACTOR OF DNA METHYLATION 1-RELATED"/>
    <property type="match status" value="1"/>
</dbReference>
<feature type="domain" description="Factor of DNA methylation 1-5/IDN2" evidence="2">
    <location>
        <begin position="1"/>
        <end position="54"/>
    </location>
</feature>
<sequence>MGEIDSNAFQNALKQRFSNQEAEIKAIEFLSLWQEKIKEPDWHPFKTIMIDESNVDVRSSFGYFSLSLFLPEYFLLFLLRIIFGIKSFEVKDSGLLFLLVSCPSVLIRSLFASRATWKNFIVWQYTLFTSTRCPSSFQSFIRAYEFSVEAEHDLAKIFESIPALENFCWEHEHVQGMVGPAEVIPTRLPSALNCLKRLYISCISLGDFFDLSFALCLIRSSSNLEDIEILVVNDVFDDIGGDYYESVPQDIVDEIPTSFSDMTFNRLRTVKIYNVTGKMAEMQLMKVLLAKSPALIRMIDQSDPLFIGASDVSGATLILIKLIGSENYGIWSRSMRITLLGKRKFGFVSVSEDLLSGIVYATSSYGWWEDLKNRFNKDLYNGGVKGIGREKKGLYNLKGLKVSRDNTSKQLSLYTTTEWCGGKEA</sequence>
<dbReference type="InterPro" id="IPR029472">
    <property type="entry name" value="Copia-like_N"/>
</dbReference>
<evidence type="ECO:0000313" key="5">
    <source>
        <dbReference type="Proteomes" id="UP000222542"/>
    </source>
</evidence>
<evidence type="ECO:0000259" key="2">
    <source>
        <dbReference type="Pfam" id="PF03469"/>
    </source>
</evidence>
<dbReference type="Proteomes" id="UP000222542">
    <property type="component" value="Unassembled WGS sequence"/>
</dbReference>
<keyword evidence="1" id="KW-0472">Membrane</keyword>
<accession>A0A2G2ZAF5</accession>
<dbReference type="EMBL" id="AYRZ02000006">
    <property type="protein sequence ID" value="PHT78881.1"/>
    <property type="molecule type" value="Genomic_DNA"/>
</dbReference>
<evidence type="ECO:0008006" key="6">
    <source>
        <dbReference type="Google" id="ProtNLM"/>
    </source>
</evidence>
<name>A0A2G2ZAF5_CAPAN</name>
<evidence type="ECO:0000313" key="4">
    <source>
        <dbReference type="EMBL" id="PHT78881.1"/>
    </source>
</evidence>
<feature type="transmembrane region" description="Helical" evidence="1">
    <location>
        <begin position="95"/>
        <end position="111"/>
    </location>
</feature>
<protein>
    <recommendedName>
        <fullName evidence="6">FBD domain-containing protein</fullName>
    </recommendedName>
</protein>
<keyword evidence="1" id="KW-0812">Transmembrane</keyword>
<gene>
    <name evidence="4" type="ORF">T459_16933</name>
</gene>
<keyword evidence="1" id="KW-1133">Transmembrane helix</keyword>